<dbReference type="AlphaFoldDB" id="A0A9P7ZAK4"/>
<dbReference type="OrthoDB" id="6278596at2759"/>
<comment type="caution">
    <text evidence="4">The sequence shown here is derived from an EMBL/GenBank/DDBJ whole genome shotgun (WGS) entry which is preliminary data.</text>
</comment>
<dbReference type="PANTHER" id="PTHR14374">
    <property type="entry name" value="FOIE GRAS"/>
    <property type="match status" value="1"/>
</dbReference>
<gene>
    <name evidence="4" type="ORF">BJ878DRAFT_433498</name>
</gene>
<evidence type="ECO:0000313" key="5">
    <source>
        <dbReference type="Proteomes" id="UP000887226"/>
    </source>
</evidence>
<name>A0A9P7ZAK4_9HELO</name>
<feature type="domain" description="Trafficking protein particle complex subunit 11" evidence="3">
    <location>
        <begin position="341"/>
        <end position="604"/>
    </location>
</feature>
<dbReference type="EMBL" id="MU253750">
    <property type="protein sequence ID" value="KAG9248381.1"/>
    <property type="molecule type" value="Genomic_DNA"/>
</dbReference>
<feature type="region of interest" description="Disordered" evidence="1">
    <location>
        <begin position="98"/>
        <end position="124"/>
    </location>
</feature>
<dbReference type="Pfam" id="PF11817">
    <property type="entry name" value="Foie-gras_1"/>
    <property type="match status" value="1"/>
</dbReference>
<dbReference type="Pfam" id="PF07919">
    <property type="entry name" value="Gryzun"/>
    <property type="match status" value="1"/>
</dbReference>
<evidence type="ECO:0000313" key="4">
    <source>
        <dbReference type="EMBL" id="KAG9248381.1"/>
    </source>
</evidence>
<dbReference type="InterPro" id="IPR021773">
    <property type="entry name" value="TPC11"/>
</dbReference>
<protein>
    <submittedName>
        <fullName evidence="4">Gryzun, putative trafficking through golgi-domain-containing protein</fullName>
    </submittedName>
</protein>
<evidence type="ECO:0000259" key="2">
    <source>
        <dbReference type="Pfam" id="PF07919"/>
    </source>
</evidence>
<dbReference type="PANTHER" id="PTHR14374:SF0">
    <property type="entry name" value="TRAFFICKING PROTEIN PARTICLE COMPLEX SUBUNIT 11"/>
    <property type="match status" value="1"/>
</dbReference>
<accession>A0A9P7ZAK4</accession>
<organism evidence="4 5">
    <name type="scientific">Calycina marina</name>
    <dbReference type="NCBI Taxonomy" id="1763456"/>
    <lineage>
        <taxon>Eukaryota</taxon>
        <taxon>Fungi</taxon>
        <taxon>Dikarya</taxon>
        <taxon>Ascomycota</taxon>
        <taxon>Pezizomycotina</taxon>
        <taxon>Leotiomycetes</taxon>
        <taxon>Helotiales</taxon>
        <taxon>Pezizellaceae</taxon>
        <taxon>Calycina</taxon>
    </lineage>
</organism>
<proteinExistence type="predicted"/>
<feature type="domain" description="Gryzun putative trafficking through Golgi" evidence="2">
    <location>
        <begin position="633"/>
        <end position="1205"/>
    </location>
</feature>
<dbReference type="Proteomes" id="UP000887226">
    <property type="component" value="Unassembled WGS sequence"/>
</dbReference>
<evidence type="ECO:0000259" key="3">
    <source>
        <dbReference type="Pfam" id="PF11817"/>
    </source>
</evidence>
<reference evidence="4" key="1">
    <citation type="journal article" date="2021" name="IMA Fungus">
        <title>Genomic characterization of three marine fungi, including Emericellopsis atlantica sp. nov. with signatures of a generalist lifestyle and marine biomass degradation.</title>
        <authorList>
            <person name="Hagestad O.C."/>
            <person name="Hou L."/>
            <person name="Andersen J.H."/>
            <person name="Hansen E.H."/>
            <person name="Altermark B."/>
            <person name="Li C."/>
            <person name="Kuhnert E."/>
            <person name="Cox R.J."/>
            <person name="Crous P.W."/>
            <person name="Spatafora J.W."/>
            <person name="Lail K."/>
            <person name="Amirebrahimi M."/>
            <person name="Lipzen A."/>
            <person name="Pangilinan J."/>
            <person name="Andreopoulos W."/>
            <person name="Hayes R.D."/>
            <person name="Ng V."/>
            <person name="Grigoriev I.V."/>
            <person name="Jackson S.A."/>
            <person name="Sutton T.D.S."/>
            <person name="Dobson A.D.W."/>
            <person name="Rama T."/>
        </authorList>
    </citation>
    <scope>NUCLEOTIDE SEQUENCE</scope>
    <source>
        <strain evidence="4">TRa3180A</strain>
    </source>
</reference>
<evidence type="ECO:0000256" key="1">
    <source>
        <dbReference type="SAM" id="MobiDB-lite"/>
    </source>
</evidence>
<keyword evidence="5" id="KW-1185">Reference proteome</keyword>
<dbReference type="InterPro" id="IPR012880">
    <property type="entry name" value="Gryzun"/>
</dbReference>
<sequence length="1220" mass="136955">MEGYAPAFVAHNVPFMVVSGLSPSENFGSDAGQQCCQITSEIPLINNGESQAFLKLFQERDGGQLSWNSKEYNGRNKFKIKVVGREYNLPPRMAQLHAPSARLSNSRDLSPMPRPTAHSPLSPLTPDSALFPDGLIDPEWISKHQNLVPSVFVSFYKFTSDPNLSTLHDNHLKTDISNIKSVIAKSGYKTKLIVALLSEGSILKSPEVEDRLANIRKATGLDSKTSLFFLPPQSSPVEIEAFVDTIISTIYPLCIEYYRELSKHSRRKRNRGVVPSLSASPRIGTTTQILSSQAWNVRYDFKLGVFAEFRQEMDAAIRSFESGYDILLSEVMEIMPSWSPRFIEARLLADVFAIRTLRCLLWNGNFTGAVRRWQSHRNRLRKFIDRKGKGTLTYGWEAWEARWAEVMAEMIQKSAIDFDDESMSPYLLPEKNIVTGERLEPWEYMHHPGYWYSLASQHQTSRRALAFAIPEEDRSPQTGKSPRNQAYDTYLCPDPYEEYPLPGQAGVDHSLLIIESLTKAIIEFNKRNQLRQVQELSIISATESIRRKDWDVALRILRPLWHKMSYRKEGWWGPVEEVGWALRNAAANAGDAISVISVDWELLHKIFVYRPKWHYDISKALDGIETIDSRPSVVIQHQDVHSFLLATYVFQNSEGKVGEVCLSQLAVVSTAMPASIPVTMSEIKIEFEGSMKPIILRHKGSDATNSGKYSHNGVTLTDIPSQTGNPTLAGEADLTFSPGQAKVFEFTCLLREASEGTATSATFSMTSKLFDLDFVQTFEPTAAPATWWTSTSAKKQLVRENPAAITILPKPPKMEVRFIGLQEQYYTNESLVLQIDFVNDEEIDAVATIDVWLLGDNVPPVSLSLISPDHMADSTTRSKETKEEVLSAFEIGTICSGASSSVRMSIPPIDVPAFYELSMKVSYHLVSDMETPIYKTAATQMAIINPFEANYDFSPLIHPDPWPSFFTHNEGDDTGNKVIHRGLSQKWCLTSRYFSFANEDLVVEDLNVDVIGTNGGIHCYATKTDLPEGGVVVSPKSLDEAKFEINSQKLSLDDRGTATLDVTLAIKWRRQTERSALNTTILAVPRLLVSSSEPRVLASVSYSAIEPFMIHFEVTIENPSNHFLSFGITMEPSEKWAFSGVKASTLQLVPLSRKSLTFRLVPFTRGDWIGPVRCVIKDRYFQKILKIAPTDGMRIDKEGIFVWAPPAEIEEASVLEDDTE</sequence>